<dbReference type="GO" id="GO:0005759">
    <property type="term" value="C:mitochondrial matrix"/>
    <property type="evidence" value="ECO:0007669"/>
    <property type="project" value="TreeGrafter"/>
</dbReference>
<reference evidence="3" key="1">
    <citation type="submission" date="2015-09" db="EMBL/GenBank/DDBJ databases">
        <title>Scylla olivacea transcriptome.</title>
        <authorList>
            <person name="Ikhwanuddin M."/>
        </authorList>
    </citation>
    <scope>NUCLEOTIDE SEQUENCE</scope>
</reference>
<dbReference type="FunFam" id="3.50.50.60:FF:000769">
    <property type="entry name" value="Sarcosine dehydrogenase"/>
    <property type="match status" value="1"/>
</dbReference>
<feature type="domain" description="FAD dependent oxidoreductase central" evidence="2">
    <location>
        <begin position="416"/>
        <end position="472"/>
    </location>
</feature>
<dbReference type="AlphaFoldDB" id="A0A0P4W699"/>
<dbReference type="EMBL" id="GDRN01083453">
    <property type="protein sequence ID" value="JAI61675.1"/>
    <property type="molecule type" value="Transcribed_RNA"/>
</dbReference>
<accession>A0A0P4W699</accession>
<dbReference type="Pfam" id="PF16350">
    <property type="entry name" value="FAO_M"/>
    <property type="match status" value="1"/>
</dbReference>
<dbReference type="PANTHER" id="PTHR13847:SF200">
    <property type="entry name" value="SARCOSINE DEHYDROGENASE, MITOCHONDRIAL"/>
    <property type="match status" value="1"/>
</dbReference>
<evidence type="ECO:0000313" key="3">
    <source>
        <dbReference type="EMBL" id="JAI61675.1"/>
    </source>
</evidence>
<feature type="domain" description="FAD dependent oxidoreductase" evidence="1">
    <location>
        <begin position="55"/>
        <end position="413"/>
    </location>
</feature>
<sequence>MTAPLGRCGRMLAPVSSLRMGVRTCSHIGEGVPYQKTMKDKKDSSSGGSVPEYADVVVVGGGSLGCNTLYHLAKLGATNTVLLEAHKLTAGTTWHTAGLLWRLRPNDTEIALINTTREMLCRLEEETGINPGWINNGGLFIASSEKRLKEYQRLQTVGRVNGVESYILGPTETRDLYPLMNVKDITGTLYCPGDGTMDPAGLCQALTRWATQAGARVFEECPVTEIRTQETLLGGWRVTEVHTPRGIIKTNAVVNATGCWANDIAGLVGVEVPLTPMKHAYVVTEKIPGIENMPNVRDHDASVYLRLQGDALSVGGYEVNPIFLDKLDKDFSFGLYELDWDVFGAHIEGAINRVPVLESTGIKSTVCGPESFTPDHKPVMGEDPNVEGFFHCAGFNSSGMMLGGGCGDQMARWVLHGRPDLDMFGYDIRRYHPPLNNNKAWVAARSHESYAKNYSIVFPHDEPLAGRGQRKSAVHQVRRENIK</sequence>
<dbReference type="GO" id="GO:0008480">
    <property type="term" value="F:sarcosine dehydrogenase activity"/>
    <property type="evidence" value="ECO:0007669"/>
    <property type="project" value="TreeGrafter"/>
</dbReference>
<name>A0A0P4W699_SCYOL</name>
<evidence type="ECO:0000259" key="1">
    <source>
        <dbReference type="Pfam" id="PF01266"/>
    </source>
</evidence>
<dbReference type="SUPFAM" id="SSF51905">
    <property type="entry name" value="FAD/NAD(P)-binding domain"/>
    <property type="match status" value="1"/>
</dbReference>
<dbReference type="PANTHER" id="PTHR13847">
    <property type="entry name" value="SARCOSINE DEHYDROGENASE-RELATED"/>
    <property type="match status" value="1"/>
</dbReference>
<dbReference type="Gene3D" id="3.30.9.10">
    <property type="entry name" value="D-Amino Acid Oxidase, subunit A, domain 2"/>
    <property type="match status" value="1"/>
</dbReference>
<evidence type="ECO:0000259" key="2">
    <source>
        <dbReference type="Pfam" id="PF16350"/>
    </source>
</evidence>
<dbReference type="Pfam" id="PF01266">
    <property type="entry name" value="DAO"/>
    <property type="match status" value="1"/>
</dbReference>
<protein>
    <recommendedName>
        <fullName evidence="4">FAD dependent oxidoreductase domain-containing protein</fullName>
    </recommendedName>
</protein>
<dbReference type="InterPro" id="IPR036188">
    <property type="entry name" value="FAD/NAD-bd_sf"/>
</dbReference>
<dbReference type="SUPFAM" id="SSF54373">
    <property type="entry name" value="FAD-linked reductases, C-terminal domain"/>
    <property type="match status" value="1"/>
</dbReference>
<dbReference type="InterPro" id="IPR006076">
    <property type="entry name" value="FAD-dep_OxRdtase"/>
</dbReference>
<dbReference type="GO" id="GO:1901053">
    <property type="term" value="P:sarcosine catabolic process"/>
    <property type="evidence" value="ECO:0007669"/>
    <property type="project" value="TreeGrafter"/>
</dbReference>
<evidence type="ECO:0008006" key="4">
    <source>
        <dbReference type="Google" id="ProtNLM"/>
    </source>
</evidence>
<dbReference type="InterPro" id="IPR032503">
    <property type="entry name" value="FAO_M"/>
</dbReference>
<dbReference type="Gene3D" id="3.50.50.60">
    <property type="entry name" value="FAD/NAD(P)-binding domain"/>
    <property type="match status" value="1"/>
</dbReference>
<organism evidence="3">
    <name type="scientific">Scylla olivacea</name>
    <name type="common">Orange mud crab</name>
    <name type="synonym">Cancer olivacea</name>
    <dbReference type="NCBI Taxonomy" id="85551"/>
    <lineage>
        <taxon>Eukaryota</taxon>
        <taxon>Metazoa</taxon>
        <taxon>Ecdysozoa</taxon>
        <taxon>Arthropoda</taxon>
        <taxon>Crustacea</taxon>
        <taxon>Multicrustacea</taxon>
        <taxon>Malacostraca</taxon>
        <taxon>Eumalacostraca</taxon>
        <taxon>Eucarida</taxon>
        <taxon>Decapoda</taxon>
        <taxon>Pleocyemata</taxon>
        <taxon>Brachyura</taxon>
        <taxon>Eubrachyura</taxon>
        <taxon>Portunoidea</taxon>
        <taxon>Portunidae</taxon>
        <taxon>Portuninae</taxon>
        <taxon>Scylla</taxon>
    </lineage>
</organism>
<proteinExistence type="predicted"/>